<sequence>MSGDAAALTFLLQLVTDVLKDYKDLKAGAGYEFGQLKNELLLLKAFLEDSTRKSEKNEVFRAKEREISELVYDVEDIIETHLAKTAIAKKKNIVSRILNKFSTDMAQQVKILREKRVRPIIDVIEKDFGKIEVGDGSSTGLGNRRAELKKDQSMRQPSVTFIHDQSTGQQFLDTTQDQSIAQPSTSQDQSSKQDNVVDFEDEATIKRYLMDPKDELDVISISGMAGLGKTTLAWKIFQDREISLKFPLRIWIHVSQKFKSRDVFIDILERFTSQDTSRLRDDELIRTVLRRAKSWLPVGCEMLLHKLMLTGCYSI</sequence>
<keyword evidence="4" id="KW-0547">Nucleotide-binding</keyword>
<feature type="domain" description="NB-ARC" evidence="8">
    <location>
        <begin position="205"/>
        <end position="284"/>
    </location>
</feature>
<keyword evidence="5" id="KW-0611">Plant defense</keyword>
<feature type="compositionally biased region" description="Polar residues" evidence="7">
    <location>
        <begin position="175"/>
        <end position="194"/>
    </location>
</feature>
<accession>A0AAD4P7H7</accession>
<evidence type="ECO:0000259" key="9">
    <source>
        <dbReference type="Pfam" id="PF18052"/>
    </source>
</evidence>
<evidence type="ECO:0000256" key="2">
    <source>
        <dbReference type="ARBA" id="ARBA00022614"/>
    </source>
</evidence>
<evidence type="ECO:0000256" key="3">
    <source>
        <dbReference type="ARBA" id="ARBA00022737"/>
    </source>
</evidence>
<dbReference type="AlphaFoldDB" id="A0AAD4P7H7"/>
<evidence type="ECO:0000256" key="1">
    <source>
        <dbReference type="ARBA" id="ARBA00008894"/>
    </source>
</evidence>
<reference evidence="10 11" key="1">
    <citation type="journal article" date="2021" name="Nat. Commun.">
        <title>Incipient diploidization of the medicinal plant Perilla within 10,000 years.</title>
        <authorList>
            <person name="Zhang Y."/>
            <person name="Shen Q."/>
            <person name="Leng L."/>
            <person name="Zhang D."/>
            <person name="Chen S."/>
            <person name="Shi Y."/>
            <person name="Ning Z."/>
            <person name="Chen S."/>
        </authorList>
    </citation>
    <scope>NUCLEOTIDE SEQUENCE [LARGE SCALE GENOMIC DNA]</scope>
    <source>
        <strain evidence="11">cv. PC099</strain>
    </source>
</reference>
<dbReference type="EMBL" id="SDAM02000105">
    <property type="protein sequence ID" value="KAH6829763.1"/>
    <property type="molecule type" value="Genomic_DNA"/>
</dbReference>
<gene>
    <name evidence="10" type="ORF">C2S53_019932</name>
</gene>
<comment type="caution">
    <text evidence="10">The sequence shown here is derived from an EMBL/GenBank/DDBJ whole genome shotgun (WGS) entry which is preliminary data.</text>
</comment>
<dbReference type="CDD" id="cd14798">
    <property type="entry name" value="RX-CC_like"/>
    <property type="match status" value="1"/>
</dbReference>
<dbReference type="GO" id="GO:0043531">
    <property type="term" value="F:ADP binding"/>
    <property type="evidence" value="ECO:0007669"/>
    <property type="project" value="InterPro"/>
</dbReference>
<dbReference type="SUPFAM" id="SSF52540">
    <property type="entry name" value="P-loop containing nucleoside triphosphate hydrolases"/>
    <property type="match status" value="1"/>
</dbReference>
<dbReference type="PANTHER" id="PTHR19338">
    <property type="entry name" value="TRANSLOCASE OF INNER MITOCHONDRIAL MEMBRANE 13 HOMOLOG"/>
    <property type="match status" value="1"/>
</dbReference>
<evidence type="ECO:0000256" key="7">
    <source>
        <dbReference type="SAM" id="MobiDB-lite"/>
    </source>
</evidence>
<feature type="compositionally biased region" description="Basic and acidic residues" evidence="7">
    <location>
        <begin position="144"/>
        <end position="153"/>
    </location>
</feature>
<dbReference type="Pfam" id="PF18052">
    <property type="entry name" value="Rx_N"/>
    <property type="match status" value="1"/>
</dbReference>
<keyword evidence="6" id="KW-0067">ATP-binding</keyword>
<dbReference type="InterPro" id="IPR002182">
    <property type="entry name" value="NB-ARC"/>
</dbReference>
<name>A0AAD4P7H7_PERFH</name>
<feature type="region of interest" description="Disordered" evidence="7">
    <location>
        <begin position="175"/>
        <end position="196"/>
    </location>
</feature>
<dbReference type="InterPro" id="IPR041118">
    <property type="entry name" value="Rx_N"/>
</dbReference>
<dbReference type="PANTHER" id="PTHR19338:SF73">
    <property type="entry name" value="DISEASE RESISTANCE PROTEIN RGA2-LIKE"/>
    <property type="match status" value="1"/>
</dbReference>
<keyword evidence="2" id="KW-0433">Leucine-rich repeat</keyword>
<dbReference type="GO" id="GO:0006952">
    <property type="term" value="P:defense response"/>
    <property type="evidence" value="ECO:0007669"/>
    <property type="project" value="UniProtKB-KW"/>
</dbReference>
<evidence type="ECO:0000256" key="4">
    <source>
        <dbReference type="ARBA" id="ARBA00022741"/>
    </source>
</evidence>
<proteinExistence type="inferred from homology"/>
<dbReference type="Gene3D" id="1.20.5.4130">
    <property type="match status" value="1"/>
</dbReference>
<feature type="domain" description="Disease resistance N-terminal" evidence="9">
    <location>
        <begin position="7"/>
        <end position="90"/>
    </location>
</feature>
<dbReference type="Gene3D" id="3.40.50.300">
    <property type="entry name" value="P-loop containing nucleotide triphosphate hydrolases"/>
    <property type="match status" value="1"/>
</dbReference>
<evidence type="ECO:0000256" key="6">
    <source>
        <dbReference type="ARBA" id="ARBA00022840"/>
    </source>
</evidence>
<keyword evidence="3" id="KW-0677">Repeat</keyword>
<evidence type="ECO:0000259" key="8">
    <source>
        <dbReference type="Pfam" id="PF00931"/>
    </source>
</evidence>
<dbReference type="Proteomes" id="UP001190926">
    <property type="component" value="Unassembled WGS sequence"/>
</dbReference>
<evidence type="ECO:0000313" key="10">
    <source>
        <dbReference type="EMBL" id="KAH6829763.1"/>
    </source>
</evidence>
<dbReference type="InterPro" id="IPR038005">
    <property type="entry name" value="RX-like_CC"/>
</dbReference>
<comment type="similarity">
    <text evidence="1">Belongs to the disease resistance NB-LRR family.</text>
</comment>
<dbReference type="InterPro" id="IPR027417">
    <property type="entry name" value="P-loop_NTPase"/>
</dbReference>
<evidence type="ECO:0000313" key="11">
    <source>
        <dbReference type="Proteomes" id="UP001190926"/>
    </source>
</evidence>
<evidence type="ECO:0000256" key="5">
    <source>
        <dbReference type="ARBA" id="ARBA00022821"/>
    </source>
</evidence>
<dbReference type="Pfam" id="PF00931">
    <property type="entry name" value="NB-ARC"/>
    <property type="match status" value="1"/>
</dbReference>
<protein>
    <submittedName>
        <fullName evidence="10">Uncharacterized protein</fullName>
    </submittedName>
</protein>
<feature type="region of interest" description="Disordered" evidence="7">
    <location>
        <begin position="135"/>
        <end position="157"/>
    </location>
</feature>
<dbReference type="GO" id="GO:0005524">
    <property type="term" value="F:ATP binding"/>
    <property type="evidence" value="ECO:0007669"/>
    <property type="project" value="UniProtKB-KW"/>
</dbReference>
<organism evidence="10 11">
    <name type="scientific">Perilla frutescens var. hirtella</name>
    <name type="common">Perilla citriodora</name>
    <name type="synonym">Perilla setoyensis</name>
    <dbReference type="NCBI Taxonomy" id="608512"/>
    <lineage>
        <taxon>Eukaryota</taxon>
        <taxon>Viridiplantae</taxon>
        <taxon>Streptophyta</taxon>
        <taxon>Embryophyta</taxon>
        <taxon>Tracheophyta</taxon>
        <taxon>Spermatophyta</taxon>
        <taxon>Magnoliopsida</taxon>
        <taxon>eudicotyledons</taxon>
        <taxon>Gunneridae</taxon>
        <taxon>Pentapetalae</taxon>
        <taxon>asterids</taxon>
        <taxon>lamiids</taxon>
        <taxon>Lamiales</taxon>
        <taxon>Lamiaceae</taxon>
        <taxon>Nepetoideae</taxon>
        <taxon>Elsholtzieae</taxon>
        <taxon>Perilla</taxon>
    </lineage>
</organism>
<keyword evidence="11" id="KW-1185">Reference proteome</keyword>